<reference evidence="4 5" key="2">
    <citation type="journal article" date="2010" name="Nucleic Acids Res.">
        <title>BeetleBase in 2010: revisions to provide comprehensive genomic information for Tribolium castaneum.</title>
        <authorList>
            <person name="Kim H.S."/>
            <person name="Murphy T."/>
            <person name="Xia J."/>
            <person name="Caragea D."/>
            <person name="Park Y."/>
            <person name="Beeman R.W."/>
            <person name="Lorenzen M.D."/>
            <person name="Butcher S."/>
            <person name="Manak J.R."/>
            <person name="Brown S.J."/>
        </authorList>
    </citation>
    <scope>GENOME REANNOTATION</scope>
    <source>
        <strain evidence="4 5">Georgia GA2</strain>
    </source>
</reference>
<dbReference type="PROSITE" id="PS51155">
    <property type="entry name" value="CHIT_BIND_RR_2"/>
    <property type="match status" value="1"/>
</dbReference>
<feature type="signal peptide" evidence="3">
    <location>
        <begin position="1"/>
        <end position="16"/>
    </location>
</feature>
<dbReference type="Pfam" id="PF00379">
    <property type="entry name" value="Chitin_bind_4"/>
    <property type="match status" value="1"/>
</dbReference>
<protein>
    <submittedName>
        <fullName evidence="4">Uncharacterized protein</fullName>
    </submittedName>
</protein>
<organism evidence="4 5">
    <name type="scientific">Tribolium castaneum</name>
    <name type="common">Red flour beetle</name>
    <dbReference type="NCBI Taxonomy" id="7070"/>
    <lineage>
        <taxon>Eukaryota</taxon>
        <taxon>Metazoa</taxon>
        <taxon>Ecdysozoa</taxon>
        <taxon>Arthropoda</taxon>
        <taxon>Hexapoda</taxon>
        <taxon>Insecta</taxon>
        <taxon>Pterygota</taxon>
        <taxon>Neoptera</taxon>
        <taxon>Endopterygota</taxon>
        <taxon>Coleoptera</taxon>
        <taxon>Polyphaga</taxon>
        <taxon>Cucujiformia</taxon>
        <taxon>Tenebrionidae</taxon>
        <taxon>Tenebrionidae incertae sedis</taxon>
        <taxon>Tribolium</taxon>
    </lineage>
</organism>
<evidence type="ECO:0000313" key="5">
    <source>
        <dbReference type="Proteomes" id="UP000007266"/>
    </source>
</evidence>
<dbReference type="OMA" id="REVFRMK"/>
<dbReference type="EMBL" id="KQ971343">
    <property type="protein sequence ID" value="EFA03213.1"/>
    <property type="molecule type" value="Genomic_DNA"/>
</dbReference>
<keyword evidence="3" id="KW-0732">Signal</keyword>
<sequence length="275" mass="28673">MRAIIVISAFVALTLAQTPRQIDINDGRYYPDNSGAYNGGDDGSYHPDDSGAYRPDDSGAYRGGYEKYVHQADKFGGSGGSGGSGGGFVGGARRVGTFVVSAQPPRTGAVITGVRTAPAGGAIITGVRTAPAGGAIITGTRTGVSGGAVVTGARSGGYVATPVQGSGAGYYDNRNYAIIRKEEQVEPDGYHYVYETENKILGEEQGRLANVGSQNEAMQASGYFEYTGPDNVVYRVDYTANENGFVPSAAHLPTPPPIPEAILRSLDYQRSIGEL</sequence>
<keyword evidence="1" id="KW-0193">Cuticle</keyword>
<evidence type="ECO:0000256" key="2">
    <source>
        <dbReference type="SAM" id="MobiDB-lite"/>
    </source>
</evidence>
<dbReference type="InterPro" id="IPR000618">
    <property type="entry name" value="Insect_cuticle"/>
</dbReference>
<dbReference type="InParanoid" id="D6WNU3"/>
<dbReference type="eggNOG" id="ENOG502S88E">
    <property type="taxonomic scope" value="Eukaryota"/>
</dbReference>
<keyword evidence="5" id="KW-1185">Reference proteome</keyword>
<gene>
    <name evidence="4" type="primary">AUGUSTUS-3.0.2_13133</name>
    <name evidence="4" type="ORF">TcasGA2_TC013133</name>
</gene>
<dbReference type="GO" id="GO:0062129">
    <property type="term" value="C:chitin-based extracellular matrix"/>
    <property type="evidence" value="ECO:0000318"/>
    <property type="project" value="GO_Central"/>
</dbReference>
<proteinExistence type="predicted"/>
<dbReference type="PANTHER" id="PTHR10380:SF200">
    <property type="entry name" value="CUTICULAR PROTEIN 49AB-RELATED"/>
    <property type="match status" value="1"/>
</dbReference>
<dbReference type="GO" id="GO:0008010">
    <property type="term" value="F:structural constituent of chitin-based larval cuticle"/>
    <property type="evidence" value="ECO:0000318"/>
    <property type="project" value="GO_Central"/>
</dbReference>
<feature type="compositionally biased region" description="Basic and acidic residues" evidence="2">
    <location>
        <begin position="43"/>
        <end position="57"/>
    </location>
</feature>
<dbReference type="HOGENOM" id="CLU_071903_0_0_1"/>
<dbReference type="AlphaFoldDB" id="D6WNU3"/>
<reference evidence="4 5" key="1">
    <citation type="journal article" date="2008" name="Nature">
        <title>The genome of the model beetle and pest Tribolium castaneum.</title>
        <authorList>
            <consortium name="Tribolium Genome Sequencing Consortium"/>
            <person name="Richards S."/>
            <person name="Gibbs R.A."/>
            <person name="Weinstock G.M."/>
            <person name="Brown S.J."/>
            <person name="Denell R."/>
            <person name="Beeman R.W."/>
            <person name="Gibbs R."/>
            <person name="Beeman R.W."/>
            <person name="Brown S.J."/>
            <person name="Bucher G."/>
            <person name="Friedrich M."/>
            <person name="Grimmelikhuijzen C.J."/>
            <person name="Klingler M."/>
            <person name="Lorenzen M."/>
            <person name="Richards S."/>
            <person name="Roth S."/>
            <person name="Schroder R."/>
            <person name="Tautz D."/>
            <person name="Zdobnov E.M."/>
            <person name="Muzny D."/>
            <person name="Gibbs R.A."/>
            <person name="Weinstock G.M."/>
            <person name="Attaway T."/>
            <person name="Bell S."/>
            <person name="Buhay C.J."/>
            <person name="Chandrabose M.N."/>
            <person name="Chavez D."/>
            <person name="Clerk-Blankenburg K.P."/>
            <person name="Cree A."/>
            <person name="Dao M."/>
            <person name="Davis C."/>
            <person name="Chacko J."/>
            <person name="Dinh H."/>
            <person name="Dugan-Rocha S."/>
            <person name="Fowler G."/>
            <person name="Garner T.T."/>
            <person name="Garnes J."/>
            <person name="Gnirke A."/>
            <person name="Hawes A."/>
            <person name="Hernandez J."/>
            <person name="Hines S."/>
            <person name="Holder M."/>
            <person name="Hume J."/>
            <person name="Jhangiani S.N."/>
            <person name="Joshi V."/>
            <person name="Khan Z.M."/>
            <person name="Jackson L."/>
            <person name="Kovar C."/>
            <person name="Kowis A."/>
            <person name="Lee S."/>
            <person name="Lewis L.R."/>
            <person name="Margolis J."/>
            <person name="Morgan M."/>
            <person name="Nazareth L.V."/>
            <person name="Nguyen N."/>
            <person name="Okwuonu G."/>
            <person name="Parker D."/>
            <person name="Richards S."/>
            <person name="Ruiz S.J."/>
            <person name="Santibanez J."/>
            <person name="Savard J."/>
            <person name="Scherer S.E."/>
            <person name="Schneider B."/>
            <person name="Sodergren E."/>
            <person name="Tautz D."/>
            <person name="Vattahil S."/>
            <person name="Villasana D."/>
            <person name="White C.S."/>
            <person name="Wright R."/>
            <person name="Park Y."/>
            <person name="Beeman R.W."/>
            <person name="Lord J."/>
            <person name="Oppert B."/>
            <person name="Lorenzen M."/>
            <person name="Brown S."/>
            <person name="Wang L."/>
            <person name="Savard J."/>
            <person name="Tautz D."/>
            <person name="Richards S."/>
            <person name="Weinstock G."/>
            <person name="Gibbs R.A."/>
            <person name="Liu Y."/>
            <person name="Worley K."/>
            <person name="Weinstock G."/>
            <person name="Elsik C.G."/>
            <person name="Reese J.T."/>
            <person name="Elhaik E."/>
            <person name="Landan G."/>
            <person name="Graur D."/>
            <person name="Arensburger P."/>
            <person name="Atkinson P."/>
            <person name="Beeman R.W."/>
            <person name="Beidler J."/>
            <person name="Brown S.J."/>
            <person name="Demuth J.P."/>
            <person name="Drury D.W."/>
            <person name="Du Y.Z."/>
            <person name="Fujiwara H."/>
            <person name="Lorenzen M."/>
            <person name="Maselli V."/>
            <person name="Osanai M."/>
            <person name="Park Y."/>
            <person name="Robertson H.M."/>
            <person name="Tu Z."/>
            <person name="Wang J.J."/>
            <person name="Wang S."/>
            <person name="Richards S."/>
            <person name="Song H."/>
            <person name="Zhang L."/>
            <person name="Sodergren E."/>
            <person name="Werner D."/>
            <person name="Stanke M."/>
            <person name="Morgenstern B."/>
            <person name="Solovyev V."/>
            <person name="Kosarev P."/>
            <person name="Brown G."/>
            <person name="Chen H.C."/>
            <person name="Ermolaeva O."/>
            <person name="Hlavina W."/>
            <person name="Kapustin Y."/>
            <person name="Kiryutin B."/>
            <person name="Kitts P."/>
            <person name="Maglott D."/>
            <person name="Pruitt K."/>
            <person name="Sapojnikov V."/>
            <person name="Souvorov A."/>
            <person name="Mackey A.J."/>
            <person name="Waterhouse R.M."/>
            <person name="Wyder S."/>
            <person name="Zdobnov E.M."/>
            <person name="Zdobnov E.M."/>
            <person name="Wyder S."/>
            <person name="Kriventseva E.V."/>
            <person name="Kadowaki T."/>
            <person name="Bork P."/>
            <person name="Aranda M."/>
            <person name="Bao R."/>
            <person name="Beermann A."/>
            <person name="Berns N."/>
            <person name="Bolognesi R."/>
            <person name="Bonneton F."/>
            <person name="Bopp D."/>
            <person name="Brown S.J."/>
            <person name="Bucher G."/>
            <person name="Butts T."/>
            <person name="Chaumot A."/>
            <person name="Denell R.E."/>
            <person name="Ferrier D.E."/>
            <person name="Friedrich M."/>
            <person name="Gordon C.M."/>
            <person name="Jindra M."/>
            <person name="Klingler M."/>
            <person name="Lan Q."/>
            <person name="Lattorff H.M."/>
            <person name="Laudet V."/>
            <person name="von Levetsow C."/>
            <person name="Liu Z."/>
            <person name="Lutz R."/>
            <person name="Lynch J.A."/>
            <person name="da Fonseca R.N."/>
            <person name="Posnien N."/>
            <person name="Reuter R."/>
            <person name="Roth S."/>
            <person name="Savard J."/>
            <person name="Schinko J.B."/>
            <person name="Schmitt C."/>
            <person name="Schoppmeier M."/>
            <person name="Schroder R."/>
            <person name="Shippy T.D."/>
            <person name="Simonnet F."/>
            <person name="Marques-Souza H."/>
            <person name="Tautz D."/>
            <person name="Tomoyasu Y."/>
            <person name="Trauner J."/>
            <person name="Van der Zee M."/>
            <person name="Vervoort M."/>
            <person name="Wittkopp N."/>
            <person name="Wimmer E.A."/>
            <person name="Yang X."/>
            <person name="Jones A.K."/>
            <person name="Sattelle D.B."/>
            <person name="Ebert P.R."/>
            <person name="Nelson D."/>
            <person name="Scott J.G."/>
            <person name="Beeman R.W."/>
            <person name="Muthukrishnan S."/>
            <person name="Kramer K.J."/>
            <person name="Arakane Y."/>
            <person name="Beeman R.W."/>
            <person name="Zhu Q."/>
            <person name="Hogenkamp D."/>
            <person name="Dixit R."/>
            <person name="Oppert B."/>
            <person name="Jiang H."/>
            <person name="Zou Z."/>
            <person name="Marshall J."/>
            <person name="Elpidina E."/>
            <person name="Vinokurov K."/>
            <person name="Oppert C."/>
            <person name="Zou Z."/>
            <person name="Evans J."/>
            <person name="Lu Z."/>
            <person name="Zhao P."/>
            <person name="Sumathipala N."/>
            <person name="Altincicek B."/>
            <person name="Vilcinskas A."/>
            <person name="Williams M."/>
            <person name="Hultmark D."/>
            <person name="Hetru C."/>
            <person name="Jiang H."/>
            <person name="Grimmelikhuijzen C.J."/>
            <person name="Hauser F."/>
            <person name="Cazzamali G."/>
            <person name="Williamson M."/>
            <person name="Park Y."/>
            <person name="Li B."/>
            <person name="Tanaka Y."/>
            <person name="Predel R."/>
            <person name="Neupert S."/>
            <person name="Schachtner J."/>
            <person name="Verleyen P."/>
            <person name="Raible F."/>
            <person name="Bork P."/>
            <person name="Friedrich M."/>
            <person name="Walden K.K."/>
            <person name="Robertson H.M."/>
            <person name="Angeli S."/>
            <person name="Foret S."/>
            <person name="Bucher G."/>
            <person name="Schuetz S."/>
            <person name="Maleszka R."/>
            <person name="Wimmer E.A."/>
            <person name="Beeman R.W."/>
            <person name="Lorenzen M."/>
            <person name="Tomoyasu Y."/>
            <person name="Miller S.C."/>
            <person name="Grossmann D."/>
            <person name="Bucher G."/>
        </authorList>
    </citation>
    <scope>NUCLEOTIDE SEQUENCE [LARGE SCALE GENOMIC DNA]</scope>
    <source>
        <strain evidence="4 5">Georgia GA2</strain>
    </source>
</reference>
<dbReference type="Proteomes" id="UP000007266">
    <property type="component" value="Linkage group 5"/>
</dbReference>
<dbReference type="OrthoDB" id="6379191at2759"/>
<name>D6WNU3_TRICA</name>
<evidence type="ECO:0000313" key="4">
    <source>
        <dbReference type="EMBL" id="EFA03213.1"/>
    </source>
</evidence>
<feature type="region of interest" description="Disordered" evidence="2">
    <location>
        <begin position="24"/>
        <end position="57"/>
    </location>
</feature>
<dbReference type="PhylomeDB" id="D6WNU3"/>
<dbReference type="PANTHER" id="PTHR10380">
    <property type="entry name" value="CUTICLE PROTEIN"/>
    <property type="match status" value="1"/>
</dbReference>
<feature type="chain" id="PRO_5003089399" evidence="3">
    <location>
        <begin position="17"/>
        <end position="275"/>
    </location>
</feature>
<accession>D6WNU3</accession>
<dbReference type="KEGG" id="tca:662675"/>
<evidence type="ECO:0000256" key="1">
    <source>
        <dbReference type="PROSITE-ProRule" id="PRU00497"/>
    </source>
</evidence>
<dbReference type="STRING" id="7070.D6WNU3"/>
<dbReference type="InterPro" id="IPR050468">
    <property type="entry name" value="Cuticle_Struct_Prot"/>
</dbReference>
<evidence type="ECO:0000256" key="3">
    <source>
        <dbReference type="SAM" id="SignalP"/>
    </source>
</evidence>